<feature type="transmembrane region" description="Helical" evidence="6">
    <location>
        <begin position="212"/>
        <end position="232"/>
    </location>
</feature>
<evidence type="ECO:0000256" key="2">
    <source>
        <dbReference type="ARBA" id="ARBA00022448"/>
    </source>
</evidence>
<feature type="transmembrane region" description="Helical" evidence="6">
    <location>
        <begin position="322"/>
        <end position="340"/>
    </location>
</feature>
<feature type="transmembrane region" description="Helical" evidence="6">
    <location>
        <begin position="347"/>
        <end position="367"/>
    </location>
</feature>
<dbReference type="PANTHER" id="PTHR43791">
    <property type="entry name" value="PERMEASE-RELATED"/>
    <property type="match status" value="1"/>
</dbReference>
<dbReference type="InterPro" id="IPR011701">
    <property type="entry name" value="MFS"/>
</dbReference>
<keyword evidence="5 6" id="KW-0472">Membrane</keyword>
<dbReference type="InterPro" id="IPR036259">
    <property type="entry name" value="MFS_trans_sf"/>
</dbReference>
<evidence type="ECO:0000313" key="7">
    <source>
        <dbReference type="EMBL" id="EQB54059.1"/>
    </source>
</evidence>
<feature type="transmembrane region" description="Helical" evidence="6">
    <location>
        <begin position="409"/>
        <end position="430"/>
    </location>
</feature>
<organism evidence="7 8">
    <name type="scientific">Colletotrichum gloeosporioides (strain Cg-14)</name>
    <name type="common">Anthracnose fungus</name>
    <name type="synonym">Glomerella cingulata</name>
    <dbReference type="NCBI Taxonomy" id="1237896"/>
    <lineage>
        <taxon>Eukaryota</taxon>
        <taxon>Fungi</taxon>
        <taxon>Dikarya</taxon>
        <taxon>Ascomycota</taxon>
        <taxon>Pezizomycotina</taxon>
        <taxon>Sordariomycetes</taxon>
        <taxon>Hypocreomycetidae</taxon>
        <taxon>Glomerellales</taxon>
        <taxon>Glomerellaceae</taxon>
        <taxon>Colletotrichum</taxon>
        <taxon>Colletotrichum gloeosporioides species complex</taxon>
    </lineage>
</organism>
<dbReference type="OrthoDB" id="6730379at2759"/>
<dbReference type="SUPFAM" id="SSF103473">
    <property type="entry name" value="MFS general substrate transporter"/>
    <property type="match status" value="1"/>
</dbReference>
<comment type="subcellular location">
    <subcellularLocation>
        <location evidence="1">Membrane</location>
        <topology evidence="1">Multi-pass membrane protein</topology>
    </subcellularLocation>
</comment>
<dbReference type="EMBL" id="AMYD01001236">
    <property type="protein sequence ID" value="EQB54059.1"/>
    <property type="molecule type" value="Genomic_DNA"/>
</dbReference>
<dbReference type="GO" id="GO:0016020">
    <property type="term" value="C:membrane"/>
    <property type="evidence" value="ECO:0007669"/>
    <property type="project" value="UniProtKB-SubCell"/>
</dbReference>
<dbReference type="PANTHER" id="PTHR43791:SF7">
    <property type="entry name" value="MAJOR FACILITATOR SUPERFAMILY (MFS) PROFILE DOMAIN-CONTAINING PROTEIN"/>
    <property type="match status" value="1"/>
</dbReference>
<feature type="transmembrane region" description="Helical" evidence="6">
    <location>
        <begin position="116"/>
        <end position="134"/>
    </location>
</feature>
<accession>T0KQ21</accession>
<dbReference type="GO" id="GO:0022857">
    <property type="term" value="F:transmembrane transporter activity"/>
    <property type="evidence" value="ECO:0007669"/>
    <property type="project" value="InterPro"/>
</dbReference>
<feature type="transmembrane region" description="Helical" evidence="6">
    <location>
        <begin position="436"/>
        <end position="458"/>
    </location>
</feature>
<feature type="transmembrane region" description="Helical" evidence="6">
    <location>
        <begin position="146"/>
        <end position="166"/>
    </location>
</feature>
<feature type="transmembrane region" description="Helical" evidence="6">
    <location>
        <begin position="379"/>
        <end position="397"/>
    </location>
</feature>
<protein>
    <submittedName>
        <fullName evidence="7">Major facilitator superfamily transporter</fullName>
    </submittedName>
</protein>
<keyword evidence="2" id="KW-0813">Transport</keyword>
<keyword evidence="4 6" id="KW-1133">Transmembrane helix</keyword>
<evidence type="ECO:0000256" key="4">
    <source>
        <dbReference type="ARBA" id="ARBA00022989"/>
    </source>
</evidence>
<evidence type="ECO:0000256" key="3">
    <source>
        <dbReference type="ARBA" id="ARBA00022692"/>
    </source>
</evidence>
<evidence type="ECO:0000256" key="1">
    <source>
        <dbReference type="ARBA" id="ARBA00004141"/>
    </source>
</evidence>
<dbReference type="AlphaFoldDB" id="T0KQ21"/>
<dbReference type="Gene3D" id="1.20.1250.20">
    <property type="entry name" value="MFS general substrate transporter like domains"/>
    <property type="match status" value="1"/>
</dbReference>
<evidence type="ECO:0000313" key="8">
    <source>
        <dbReference type="Proteomes" id="UP000015530"/>
    </source>
</evidence>
<gene>
    <name evidence="7" type="ORF">CGLO_06148</name>
</gene>
<evidence type="ECO:0000256" key="5">
    <source>
        <dbReference type="ARBA" id="ARBA00023136"/>
    </source>
</evidence>
<comment type="caution">
    <text evidence="7">The sequence shown here is derived from an EMBL/GenBank/DDBJ whole genome shotgun (WGS) entry which is preliminary data.</text>
</comment>
<proteinExistence type="predicted"/>
<dbReference type="Proteomes" id="UP000015530">
    <property type="component" value="Unassembled WGS sequence"/>
</dbReference>
<dbReference type="Pfam" id="PF07690">
    <property type="entry name" value="MFS_1"/>
    <property type="match status" value="1"/>
</dbReference>
<sequence length="485" mass="54765">MAMQTTEGLTTNVSGGKPDQMVLDTIDAAAGEYSAADYKRLLRKIDMILLPLMWFCYGTQQADKTSISTQATFGMIKDTNLVGQEFSWLGTAFYIAYLIGETPGNYLMQRFNVNKTLFICMFVWGVTVLCIGFTQNFTQLVALRALQGLSECTISPAFLIITASFYTKREHTMRSIIWGSSNSGMDIITQLVMYGIGSHAQLNPSSFGPWRFISVFLGSWTIVMSIFSLFVLGTPNEVRWLTIEEKRMAAARVVSNQTGSERRQQNWRWDQVRTTFKDPQTYFFFFTVIVNSLPNGGTTSFGNLVYVSFGFTPLETLIKGTIPQNIVTIIWFLLVGFVTIKKPNARFMLMVLSTIPAFVGMLALGLLPKEGLLWTRWGLYLMTVAGRLPGLLIWTLLPSNVAGRTKKSITGTVMFIAYCIGNAIGSQTFQARWAPAYVPAIIICGVMYALECVLFIVWRFYWTLLFGKWDYHWRNLLDKVKFKVN</sequence>
<evidence type="ECO:0000256" key="6">
    <source>
        <dbReference type="SAM" id="Phobius"/>
    </source>
</evidence>
<reference evidence="8" key="1">
    <citation type="journal article" date="2013" name="Mol. Plant Microbe Interact.">
        <title>Global aspects of pacC regulation of pathogenicity genes in Colletotrichum gloeosporioides as revealed by transcriptome analysis.</title>
        <authorList>
            <person name="Alkan N."/>
            <person name="Meng X."/>
            <person name="Friedlander G."/>
            <person name="Reuveni E."/>
            <person name="Sukno S."/>
            <person name="Sherman A."/>
            <person name="Thon M."/>
            <person name="Fluhr R."/>
            <person name="Prusky D."/>
        </authorList>
    </citation>
    <scope>NUCLEOTIDE SEQUENCE [LARGE SCALE GENOMIC DNA]</scope>
    <source>
        <strain evidence="8">Cg-14</strain>
    </source>
</reference>
<name>T0KQ21_COLGC</name>
<dbReference type="HOGENOM" id="CLU_001265_0_5_1"/>
<dbReference type="OMA" id="AWRTYYV"/>
<keyword evidence="3 6" id="KW-0812">Transmembrane</keyword>